<dbReference type="InterPro" id="IPR038332">
    <property type="entry name" value="PPE_sf"/>
</dbReference>
<sequence>MRRLAPGERGELPPGGQKIIERLKAIERALEAGPTGEATHQTPESLSQAGPLRFDGLEDIPVISSFAKGTQSASEGQFADLISFSGDAAGAGIGLAMDPAGFLIRAGLQFLIDVIQPLEDALAYVTGHAERIDTAANKWGDVAKRLDGLAKEFRDVPAKTISEDLWSGPAATTSRARMSQFADGLDALAKEMLHLKALLGASKTLMELAQSFMIELIVTLVQWLLIVWPPAMAAAVPTGGGSVA</sequence>
<reference evidence="2" key="1">
    <citation type="journal article" date="2019" name="Int. J. Syst. Evol. Microbiol.">
        <title>The Global Catalogue of Microorganisms (GCM) 10K type strain sequencing project: providing services to taxonomists for standard genome sequencing and annotation.</title>
        <authorList>
            <consortium name="The Broad Institute Genomics Platform"/>
            <consortium name="The Broad Institute Genome Sequencing Center for Infectious Disease"/>
            <person name="Wu L."/>
            <person name="Ma J."/>
        </authorList>
    </citation>
    <scope>NUCLEOTIDE SEQUENCE [LARGE SCALE GENOMIC DNA]</scope>
    <source>
        <strain evidence="2">JCM 31696</strain>
    </source>
</reference>
<accession>A0ABW3CSG0</accession>
<organism evidence="1 2">
    <name type="scientific">Actinomadura adrarensis</name>
    <dbReference type="NCBI Taxonomy" id="1819600"/>
    <lineage>
        <taxon>Bacteria</taxon>
        <taxon>Bacillati</taxon>
        <taxon>Actinomycetota</taxon>
        <taxon>Actinomycetes</taxon>
        <taxon>Streptosporangiales</taxon>
        <taxon>Thermomonosporaceae</taxon>
        <taxon>Actinomadura</taxon>
    </lineage>
</organism>
<comment type="caution">
    <text evidence="1">The sequence shown here is derived from an EMBL/GenBank/DDBJ whole genome shotgun (WGS) entry which is preliminary data.</text>
</comment>
<dbReference type="SUPFAM" id="SSF140453">
    <property type="entry name" value="EsxAB dimer-like"/>
    <property type="match status" value="1"/>
</dbReference>
<dbReference type="Gene3D" id="1.20.1260.20">
    <property type="entry name" value="PPE superfamily"/>
    <property type="match status" value="1"/>
</dbReference>
<evidence type="ECO:0000313" key="1">
    <source>
        <dbReference type="EMBL" id="MFD0856944.1"/>
    </source>
</evidence>
<keyword evidence="2" id="KW-1185">Reference proteome</keyword>
<gene>
    <name evidence="1" type="ORF">ACFQ07_32235</name>
</gene>
<feature type="non-terminal residue" evidence="1">
    <location>
        <position position="244"/>
    </location>
</feature>
<evidence type="ECO:0000313" key="2">
    <source>
        <dbReference type="Proteomes" id="UP001597083"/>
    </source>
</evidence>
<protein>
    <submittedName>
        <fullName evidence="1">WXG100 family type VII secretion target</fullName>
    </submittedName>
</protein>
<dbReference type="EMBL" id="JBHTIR010004309">
    <property type="protein sequence ID" value="MFD0856944.1"/>
    <property type="molecule type" value="Genomic_DNA"/>
</dbReference>
<dbReference type="Proteomes" id="UP001597083">
    <property type="component" value="Unassembled WGS sequence"/>
</dbReference>
<proteinExistence type="predicted"/>
<name>A0ABW3CSG0_9ACTN</name>
<dbReference type="InterPro" id="IPR036689">
    <property type="entry name" value="ESAT-6-like_sf"/>
</dbReference>